<name>A0A1I2VQI2_9BACT</name>
<dbReference type="RefSeq" id="WP_092792726.1">
    <property type="nucleotide sequence ID" value="NZ_FOPC01000010.1"/>
</dbReference>
<sequence>MENQISVKAFGLVAEKIGMNDFQMDNPGNPARFKQQLFERFPELKPLKFTLAINKKLAAEQTEIPQGAEVALLPPFSGG</sequence>
<dbReference type="CDD" id="cd00754">
    <property type="entry name" value="Ubl_MoaD"/>
    <property type="match status" value="1"/>
</dbReference>
<accession>A0A1I2VQI2</accession>
<protein>
    <submittedName>
        <fullName evidence="1">Molybdopterin synthase sulfur carrier subunit</fullName>
    </submittedName>
</protein>
<evidence type="ECO:0000313" key="2">
    <source>
        <dbReference type="Proteomes" id="UP000199642"/>
    </source>
</evidence>
<dbReference type="STRING" id="435880.SAMN04487988_110100"/>
<dbReference type="InterPro" id="IPR003749">
    <property type="entry name" value="ThiS/MoaD-like"/>
</dbReference>
<dbReference type="InterPro" id="IPR016155">
    <property type="entry name" value="Mopterin_synth/thiamin_S_b"/>
</dbReference>
<dbReference type="Proteomes" id="UP000199642">
    <property type="component" value="Unassembled WGS sequence"/>
</dbReference>
<reference evidence="2" key="1">
    <citation type="submission" date="2016-10" db="EMBL/GenBank/DDBJ databases">
        <authorList>
            <person name="Varghese N."/>
            <person name="Submissions S."/>
        </authorList>
    </citation>
    <scope>NUCLEOTIDE SEQUENCE [LARGE SCALE GENOMIC DNA]</scope>
    <source>
        <strain evidence="2">DSM 19315</strain>
    </source>
</reference>
<gene>
    <name evidence="1" type="ORF">SAMN04487988_110100</name>
</gene>
<keyword evidence="2" id="KW-1185">Reference proteome</keyword>
<dbReference type="EMBL" id="FOPC01000010">
    <property type="protein sequence ID" value="SFG91574.1"/>
    <property type="molecule type" value="Genomic_DNA"/>
</dbReference>
<dbReference type="SUPFAM" id="SSF54285">
    <property type="entry name" value="MoaD/ThiS"/>
    <property type="match status" value="1"/>
</dbReference>
<dbReference type="Gene3D" id="3.10.20.30">
    <property type="match status" value="1"/>
</dbReference>
<proteinExistence type="predicted"/>
<evidence type="ECO:0000313" key="1">
    <source>
        <dbReference type="EMBL" id="SFG91574.1"/>
    </source>
</evidence>
<dbReference type="InterPro" id="IPR012675">
    <property type="entry name" value="Beta-grasp_dom_sf"/>
</dbReference>
<dbReference type="Pfam" id="PF02597">
    <property type="entry name" value="ThiS"/>
    <property type="match status" value="1"/>
</dbReference>
<dbReference type="OrthoDB" id="598356at2"/>
<dbReference type="AlphaFoldDB" id="A0A1I2VQI2"/>
<organism evidence="1 2">
    <name type="scientific">Algoriphagus hitonicola</name>
    <dbReference type="NCBI Taxonomy" id="435880"/>
    <lineage>
        <taxon>Bacteria</taxon>
        <taxon>Pseudomonadati</taxon>
        <taxon>Bacteroidota</taxon>
        <taxon>Cytophagia</taxon>
        <taxon>Cytophagales</taxon>
        <taxon>Cyclobacteriaceae</taxon>
        <taxon>Algoriphagus</taxon>
    </lineage>
</organism>